<dbReference type="SUPFAM" id="SSF53335">
    <property type="entry name" value="S-adenosyl-L-methionine-dependent methyltransferases"/>
    <property type="match status" value="1"/>
</dbReference>
<protein>
    <submittedName>
        <fullName evidence="1">SAM-dependent methlyltransferase</fullName>
    </submittedName>
</protein>
<dbReference type="RefSeq" id="WP_037011652.1">
    <property type="nucleotide sequence ID" value="NZ_JRMB01000001.1"/>
</dbReference>
<evidence type="ECO:0000313" key="1">
    <source>
        <dbReference type="EMBL" id="KGF66041.1"/>
    </source>
</evidence>
<dbReference type="AlphaFoldDB" id="A0A9X0EHW0"/>
<dbReference type="Pfam" id="PF13489">
    <property type="entry name" value="Methyltransf_23"/>
    <property type="match status" value="1"/>
</dbReference>
<dbReference type="CDD" id="cd02440">
    <property type="entry name" value="AdoMet_MTases"/>
    <property type="match status" value="1"/>
</dbReference>
<dbReference type="Proteomes" id="UP000029719">
    <property type="component" value="Unassembled WGS sequence"/>
</dbReference>
<name>A0A9X0EHW0_9PSED</name>
<dbReference type="Gene3D" id="3.40.50.150">
    <property type="entry name" value="Vaccinia Virus protein VP39"/>
    <property type="match status" value="1"/>
</dbReference>
<sequence>MRTCPVCSSEFANFLPLTPQYFEMLNKLNVGYSLEDFETLNTGQYSCPCCAASDRDRLYALFVRRFLARPQGSSLRILDLAPAPLLSQFLKSIPDISYRSADLYSPLADDVVDIMDMSIYADKAFDFIVCSHVLEHVSDDRKAITELFRVLANNGVAILMVPILLTAKYTDEDPEELDVNVRWARFGQDDHVRMYAKDDYMARIREGGFELLELDSQSFGPGVFRRHGITEQSILYIGTKP</sequence>
<organism evidence="1 2">
    <name type="scientific">Pseudomonas lutea</name>
    <dbReference type="NCBI Taxonomy" id="243924"/>
    <lineage>
        <taxon>Bacteria</taxon>
        <taxon>Pseudomonadati</taxon>
        <taxon>Pseudomonadota</taxon>
        <taxon>Gammaproteobacteria</taxon>
        <taxon>Pseudomonadales</taxon>
        <taxon>Pseudomonadaceae</taxon>
        <taxon>Pseudomonas</taxon>
    </lineage>
</organism>
<comment type="caution">
    <text evidence="1">The sequence shown here is derived from an EMBL/GenBank/DDBJ whole genome shotgun (WGS) entry which is preliminary data.</text>
</comment>
<dbReference type="OrthoDB" id="932345at2"/>
<gene>
    <name evidence="1" type="ORF">LT42_09090</name>
</gene>
<proteinExistence type="predicted"/>
<dbReference type="EMBL" id="JRMB01000001">
    <property type="protein sequence ID" value="KGF66041.1"/>
    <property type="molecule type" value="Genomic_DNA"/>
</dbReference>
<evidence type="ECO:0000313" key="2">
    <source>
        <dbReference type="Proteomes" id="UP000029719"/>
    </source>
</evidence>
<accession>A0A9X0EHW0</accession>
<reference evidence="1 2" key="1">
    <citation type="submission" date="2014-09" db="EMBL/GenBank/DDBJ databases">
        <title>Genome sequence of Pseudomonas lutea strain DSM 17257T.</title>
        <authorList>
            <person name="Kwak Y."/>
            <person name="Shin J.-H."/>
        </authorList>
    </citation>
    <scope>NUCLEOTIDE SEQUENCE [LARGE SCALE GENOMIC DNA]</scope>
    <source>
        <strain evidence="1 2">DSM 17257</strain>
    </source>
</reference>
<dbReference type="InterPro" id="IPR029063">
    <property type="entry name" value="SAM-dependent_MTases_sf"/>
</dbReference>